<keyword evidence="3" id="KW-1185">Reference proteome</keyword>
<dbReference type="OrthoDB" id="9809953at2"/>
<organism evidence="2 3">
    <name type="scientific">Dysgonomonas capnocytophagoides</name>
    <dbReference type="NCBI Taxonomy" id="45254"/>
    <lineage>
        <taxon>Bacteria</taxon>
        <taxon>Pseudomonadati</taxon>
        <taxon>Bacteroidota</taxon>
        <taxon>Bacteroidia</taxon>
        <taxon>Bacteroidales</taxon>
        <taxon>Dysgonomonadaceae</taxon>
        <taxon>Dysgonomonas</taxon>
    </lineage>
</organism>
<dbReference type="EMBL" id="SOML01000001">
    <property type="protein sequence ID" value="TFD99166.1"/>
    <property type="molecule type" value="Genomic_DNA"/>
</dbReference>
<dbReference type="AlphaFoldDB" id="A0A4Y8LF73"/>
<dbReference type="NCBIfam" id="NF033709">
    <property type="entry name" value="PorV_fam"/>
    <property type="match status" value="1"/>
</dbReference>
<dbReference type="RefSeq" id="WP_134435509.1">
    <property type="nucleotide sequence ID" value="NZ_SOML01000001.1"/>
</dbReference>
<dbReference type="STRING" id="1121485.GCA_000426485_00355"/>
<comment type="caution">
    <text evidence="2">The sequence shown here is derived from an EMBL/GenBank/DDBJ whole genome shotgun (WGS) entry which is preliminary data.</text>
</comment>
<reference evidence="2 3" key="1">
    <citation type="submission" date="2019-03" db="EMBL/GenBank/DDBJ databases">
        <title>San Antonio Military Medical Center submission to MRSN (WRAIR), pending publication.</title>
        <authorList>
            <person name="Blyth D.M."/>
            <person name="Mccarthy S.L."/>
            <person name="Schall S.E."/>
            <person name="Stam J.A."/>
            <person name="Ong A.C."/>
            <person name="Mcgann P.T."/>
        </authorList>
    </citation>
    <scope>NUCLEOTIDE SEQUENCE [LARGE SCALE GENOMIC DNA]</scope>
    <source>
        <strain evidence="2 3">MRSN571793</strain>
    </source>
</reference>
<proteinExistence type="predicted"/>
<name>A0A4Y8LF73_9BACT</name>
<keyword evidence="1" id="KW-0732">Signal</keyword>
<evidence type="ECO:0000313" key="2">
    <source>
        <dbReference type="EMBL" id="TFD99166.1"/>
    </source>
</evidence>
<accession>A0A4Y8LF73</accession>
<dbReference type="NCBIfam" id="NF033711">
    <property type="entry name" value="T9SS_PorQ"/>
    <property type="match status" value="1"/>
</dbReference>
<protein>
    <submittedName>
        <fullName evidence="2">Type IX secretion system protein PorQ</fullName>
    </submittedName>
</protein>
<evidence type="ECO:0000256" key="1">
    <source>
        <dbReference type="SAM" id="SignalP"/>
    </source>
</evidence>
<gene>
    <name evidence="2" type="primary">porQ</name>
    <name evidence="2" type="ORF">E2605_03565</name>
</gene>
<evidence type="ECO:0000313" key="3">
    <source>
        <dbReference type="Proteomes" id="UP000297861"/>
    </source>
</evidence>
<feature type="chain" id="PRO_5021281931" evidence="1">
    <location>
        <begin position="23"/>
        <end position="334"/>
    </location>
</feature>
<feature type="signal peptide" evidence="1">
    <location>
        <begin position="1"/>
        <end position="22"/>
    </location>
</feature>
<sequence>MKRIKTYITAFICIASVSGVNAQDGEKVFRFLDLPNSVRSDALGGTNVSAIENDISLVFQNPAALGKEMDMNANVNFMSYIADVKVGSAIFGKSIRDANSFAVGVNYIDYGNFKETNENNEELGSFGAKDIVVNGIYSHMLTNRLRGGVTGKFISSSYADYSSTAIGFDVGLSYYNEDREFSAGLVLKNIGSQLSSYNDKRVSLPWDINIGISKQLSNAPIRFSITGVYLTQWKFSRVDEANGIDSSGDNFTKTLFKHAIFGIDIIPSQNFWIGIGFNPKVHYDLKLQEGNKFGGLNAGAGIKIQKFSVGFSLAKYHPSATSFHFSLGMDISKF</sequence>
<dbReference type="Proteomes" id="UP000297861">
    <property type="component" value="Unassembled WGS sequence"/>
</dbReference>